<feature type="compositionally biased region" description="Polar residues" evidence="3">
    <location>
        <begin position="30"/>
        <end position="64"/>
    </location>
</feature>
<protein>
    <submittedName>
        <fullName evidence="5">Ca2+-binding EF-hand superfamily protein</fullName>
    </submittedName>
</protein>
<dbReference type="GO" id="GO:0005509">
    <property type="term" value="F:calcium ion binding"/>
    <property type="evidence" value="ECO:0007669"/>
    <property type="project" value="InterPro"/>
</dbReference>
<dbReference type="SMART" id="SM00054">
    <property type="entry name" value="EFh"/>
    <property type="match status" value="4"/>
</dbReference>
<name>A0A7W9ZXU3_RHILE</name>
<dbReference type="PROSITE" id="PS00018">
    <property type="entry name" value="EF_HAND_1"/>
    <property type="match status" value="2"/>
</dbReference>
<dbReference type="PROSITE" id="PS50222">
    <property type="entry name" value="EF_HAND_2"/>
    <property type="match status" value="3"/>
</dbReference>
<feature type="compositionally biased region" description="Low complexity" evidence="3">
    <location>
        <begin position="1"/>
        <end position="23"/>
    </location>
</feature>
<proteinExistence type="predicted"/>
<dbReference type="Gene3D" id="1.10.238.10">
    <property type="entry name" value="EF-hand"/>
    <property type="match status" value="3"/>
</dbReference>
<dbReference type="RefSeq" id="WP_184697334.1">
    <property type="nucleotide sequence ID" value="NZ_JACIIJ010000018.1"/>
</dbReference>
<evidence type="ECO:0000256" key="3">
    <source>
        <dbReference type="SAM" id="MobiDB-lite"/>
    </source>
</evidence>
<feature type="compositionally biased region" description="Low complexity" evidence="3">
    <location>
        <begin position="240"/>
        <end position="255"/>
    </location>
</feature>
<feature type="region of interest" description="Disordered" evidence="3">
    <location>
        <begin position="1"/>
        <end position="255"/>
    </location>
</feature>
<dbReference type="InterPro" id="IPR002048">
    <property type="entry name" value="EF_hand_dom"/>
</dbReference>
<dbReference type="InterPro" id="IPR011992">
    <property type="entry name" value="EF-hand-dom_pair"/>
</dbReference>
<sequence length="292" mass="30061">MTTISAATSVSSYSYSKNSTSASQDILPCNTVSAKKSTTSQQTNEDSTNSAEKLMSQLMSLTMNGLSGQSGSSGEQDGEEGMDVAQLDTDGDGYVSKAEFVAARPSDVTEDQAGTLFDSFDSEDSGSLSVDALTEAMSAQRSQRTGGPPPPPPEGDDELSSLLSDLDTDGDGLVSKAEFVAGRPSDVSEDQAGTLFDSFDSESAGSLSVDALTEAMSAQSSQRPDGPPPPPPAEDEQTASLLSDLDTDGDGLVSLDEFMAGRPDDVTESQASQLFDMLDTSGTGSLSTSATS</sequence>
<dbReference type="Pfam" id="PF13202">
    <property type="entry name" value="EF-hand_5"/>
    <property type="match status" value="1"/>
</dbReference>
<keyword evidence="2" id="KW-0677">Repeat</keyword>
<evidence type="ECO:0000259" key="4">
    <source>
        <dbReference type="PROSITE" id="PS50222"/>
    </source>
</evidence>
<dbReference type="EMBL" id="JACIIJ010000018">
    <property type="protein sequence ID" value="MBB6224795.1"/>
    <property type="molecule type" value="Genomic_DNA"/>
</dbReference>
<feature type="domain" description="EF-hand" evidence="4">
    <location>
        <begin position="233"/>
        <end position="268"/>
    </location>
</feature>
<dbReference type="SUPFAM" id="SSF47473">
    <property type="entry name" value="EF-hand"/>
    <property type="match status" value="1"/>
</dbReference>
<accession>A0A7W9ZXU3</accession>
<keyword evidence="1" id="KW-0479">Metal-binding</keyword>
<dbReference type="InterPro" id="IPR039647">
    <property type="entry name" value="EF_hand_pair_protein_CML-like"/>
</dbReference>
<dbReference type="AlphaFoldDB" id="A0A7W9ZXU3"/>
<feature type="domain" description="EF-hand" evidence="4">
    <location>
        <begin position="154"/>
        <end position="189"/>
    </location>
</feature>
<dbReference type="PANTHER" id="PTHR10891">
    <property type="entry name" value="EF-HAND CALCIUM-BINDING DOMAIN CONTAINING PROTEIN"/>
    <property type="match status" value="1"/>
</dbReference>
<feature type="compositionally biased region" description="Low complexity" evidence="3">
    <location>
        <begin position="65"/>
        <end position="75"/>
    </location>
</feature>
<dbReference type="Pfam" id="PF13499">
    <property type="entry name" value="EF-hand_7"/>
    <property type="match status" value="2"/>
</dbReference>
<dbReference type="Proteomes" id="UP000517187">
    <property type="component" value="Unassembled WGS sequence"/>
</dbReference>
<organism evidence="5 6">
    <name type="scientific">Rhizobium leguminosarum</name>
    <dbReference type="NCBI Taxonomy" id="384"/>
    <lineage>
        <taxon>Bacteria</taxon>
        <taxon>Pseudomonadati</taxon>
        <taxon>Pseudomonadota</taxon>
        <taxon>Alphaproteobacteria</taxon>
        <taxon>Hyphomicrobiales</taxon>
        <taxon>Rhizobiaceae</taxon>
        <taxon>Rhizobium/Agrobacterium group</taxon>
        <taxon>Rhizobium</taxon>
    </lineage>
</organism>
<comment type="caution">
    <text evidence="5">The sequence shown here is derived from an EMBL/GenBank/DDBJ whole genome shotgun (WGS) entry which is preliminary data.</text>
</comment>
<evidence type="ECO:0000256" key="1">
    <source>
        <dbReference type="ARBA" id="ARBA00022723"/>
    </source>
</evidence>
<dbReference type="InterPro" id="IPR018247">
    <property type="entry name" value="EF_Hand_1_Ca_BS"/>
</dbReference>
<evidence type="ECO:0000313" key="5">
    <source>
        <dbReference type="EMBL" id="MBB6224795.1"/>
    </source>
</evidence>
<evidence type="ECO:0000313" key="6">
    <source>
        <dbReference type="Proteomes" id="UP000517187"/>
    </source>
</evidence>
<evidence type="ECO:0000256" key="2">
    <source>
        <dbReference type="ARBA" id="ARBA00022737"/>
    </source>
</evidence>
<gene>
    <name evidence="5" type="ORF">GGE66_005816</name>
</gene>
<feature type="domain" description="EF-hand" evidence="4">
    <location>
        <begin position="108"/>
        <end position="143"/>
    </location>
</feature>
<reference evidence="5 6" key="1">
    <citation type="submission" date="2020-08" db="EMBL/GenBank/DDBJ databases">
        <title>Genomic Encyclopedia of Type Strains, Phase IV (KMG-V): Genome sequencing to study the core and pangenomes of soil and plant-associated prokaryotes.</title>
        <authorList>
            <person name="Whitman W."/>
        </authorList>
    </citation>
    <scope>NUCLEOTIDE SEQUENCE [LARGE SCALE GENOMIC DNA]</scope>
    <source>
        <strain evidence="5 6">SEMIA 4011</strain>
    </source>
</reference>